<protein>
    <submittedName>
        <fullName evidence="2">Uncharacterized protein</fullName>
    </submittedName>
</protein>
<name>A0A1B2EZJ7_9HYPH</name>
<geneLocation type="plasmid" evidence="2">
    <name>unnamed5</name>
</geneLocation>
<dbReference type="KEGG" id="moc:BB934_45155"/>
<organism evidence="2">
    <name type="scientific">Microvirga ossetica</name>
    <dbReference type="NCBI Taxonomy" id="1882682"/>
    <lineage>
        <taxon>Bacteria</taxon>
        <taxon>Pseudomonadati</taxon>
        <taxon>Pseudomonadota</taxon>
        <taxon>Alphaproteobacteria</taxon>
        <taxon>Hyphomicrobiales</taxon>
        <taxon>Methylobacteriaceae</taxon>
        <taxon>Microvirga</taxon>
    </lineage>
</organism>
<accession>A0A1B2EZJ7</accession>
<dbReference type="RefSeq" id="WP_099516182.1">
    <property type="nucleotide sequence ID" value="NZ_CP016621.1"/>
</dbReference>
<evidence type="ECO:0000256" key="1">
    <source>
        <dbReference type="SAM" id="MobiDB-lite"/>
    </source>
</evidence>
<keyword evidence="2" id="KW-0614">Plasmid</keyword>
<feature type="region of interest" description="Disordered" evidence="1">
    <location>
        <begin position="1"/>
        <end position="31"/>
    </location>
</feature>
<dbReference type="EMBL" id="CP016621">
    <property type="protein sequence ID" value="ANY85410.1"/>
    <property type="molecule type" value="Genomic_DNA"/>
</dbReference>
<evidence type="ECO:0000313" key="2">
    <source>
        <dbReference type="EMBL" id="ANY85410.1"/>
    </source>
</evidence>
<proteinExistence type="predicted"/>
<feature type="compositionally biased region" description="Basic and acidic residues" evidence="1">
    <location>
        <begin position="1"/>
        <end position="15"/>
    </location>
</feature>
<gene>
    <name evidence="2" type="ORF">BB934_45155</name>
</gene>
<sequence>MVREKAKGSSRGKDSKVRKRTVSNVDKKPKKTAADQFFRITPEDVKAARLSVAESTKVFEELTGIQDRSQEGWERVRRRTDETIVPLPDVVQAFFVVLKREREAVLRALEAEPKNRRRPARKGA</sequence>
<dbReference type="AlphaFoldDB" id="A0A1B2EZJ7"/>
<reference evidence="2" key="1">
    <citation type="submission" date="2016-07" db="EMBL/GenBank/DDBJ databases">
        <title>Microvirga ossetica sp. nov. a new species of rhizobia isolated from root nodules of the legume species Vicia alpestris Steven originated from North Ossetia region in the Caucasus.</title>
        <authorList>
            <person name="Safronova V.I."/>
            <person name="Kuznetsova I.G."/>
            <person name="Sazanova A.L."/>
            <person name="Belimov A."/>
            <person name="Andronov E."/>
            <person name="Osledkin Y.S."/>
            <person name="Onishchuk O.P."/>
            <person name="Kurchak O.N."/>
            <person name="Shaposhnikov A.I."/>
            <person name="Willems A."/>
            <person name="Tikhonovich I.A."/>
        </authorList>
    </citation>
    <scope>NUCLEOTIDE SEQUENCE [LARGE SCALE GENOMIC DNA]</scope>
    <source>
        <strain evidence="2">V5/3M</strain>
        <plasmid evidence="2">unnamed5</plasmid>
    </source>
</reference>